<keyword evidence="2" id="KW-1185">Reference proteome</keyword>
<dbReference type="Proteomes" id="UP001337305">
    <property type="component" value="Unassembled WGS sequence"/>
</dbReference>
<gene>
    <name evidence="1" type="ORF">N1F79_11215</name>
</gene>
<name>A0ABU7XSK2_9FLAO</name>
<sequence length="135" mass="15021">MKRLFIITVLIIFITGSCSKDDSQGNLVTPTLKWEANAITDSKLEISITITSSESLPEGNLEFKVDGNVLNTFSAEKGTKVFTTNYVFNDTEAHNASVVYNFVDDIIKPVSKSISIKKSIQEILQKSTRNTWVDL</sequence>
<dbReference type="RefSeq" id="WP_303306042.1">
    <property type="nucleotide sequence ID" value="NZ_JAODOP010000004.1"/>
</dbReference>
<dbReference type="PROSITE" id="PS51257">
    <property type="entry name" value="PROKAR_LIPOPROTEIN"/>
    <property type="match status" value="1"/>
</dbReference>
<evidence type="ECO:0000313" key="1">
    <source>
        <dbReference type="EMBL" id="MEF3833702.1"/>
    </source>
</evidence>
<proteinExistence type="predicted"/>
<dbReference type="EMBL" id="JAODOP010000004">
    <property type="protein sequence ID" value="MEF3833702.1"/>
    <property type="molecule type" value="Genomic_DNA"/>
</dbReference>
<evidence type="ECO:0000313" key="2">
    <source>
        <dbReference type="Proteomes" id="UP001337305"/>
    </source>
</evidence>
<comment type="caution">
    <text evidence="1">The sequence shown here is derived from an EMBL/GenBank/DDBJ whole genome shotgun (WGS) entry which is preliminary data.</text>
</comment>
<reference evidence="1 2" key="1">
    <citation type="submission" date="2022-09" db="EMBL/GenBank/DDBJ databases">
        <title>Genome sequencing of Flavivirga sp. MEBiC05379.</title>
        <authorList>
            <person name="Oh H.-M."/>
            <person name="Kwon K.K."/>
            <person name="Park M.J."/>
            <person name="Yang S.-H."/>
        </authorList>
    </citation>
    <scope>NUCLEOTIDE SEQUENCE [LARGE SCALE GENOMIC DNA]</scope>
    <source>
        <strain evidence="1 2">MEBiC05379</strain>
    </source>
</reference>
<protein>
    <submittedName>
        <fullName evidence="1">Uncharacterized protein</fullName>
    </submittedName>
</protein>
<accession>A0ABU7XSK2</accession>
<organism evidence="1 2">
    <name type="scientific">Flavivirga spongiicola</name>
    <dbReference type="NCBI Taxonomy" id="421621"/>
    <lineage>
        <taxon>Bacteria</taxon>
        <taxon>Pseudomonadati</taxon>
        <taxon>Bacteroidota</taxon>
        <taxon>Flavobacteriia</taxon>
        <taxon>Flavobacteriales</taxon>
        <taxon>Flavobacteriaceae</taxon>
        <taxon>Flavivirga</taxon>
    </lineage>
</organism>